<keyword evidence="2" id="KW-1185">Reference proteome</keyword>
<name>A0A0S3RNW2_PHAAN</name>
<protein>
    <submittedName>
        <fullName evidence="1">Uncharacterized protein</fullName>
    </submittedName>
</protein>
<proteinExistence type="predicted"/>
<dbReference type="Proteomes" id="UP000291084">
    <property type="component" value="Chromosome 3"/>
</dbReference>
<dbReference type="EMBL" id="AP015036">
    <property type="protein sequence ID" value="BAT82225.1"/>
    <property type="molecule type" value="Genomic_DNA"/>
</dbReference>
<feature type="non-terminal residue" evidence="1">
    <location>
        <position position="1"/>
    </location>
</feature>
<reference evidence="1 2" key="1">
    <citation type="journal article" date="2015" name="Sci. Rep.">
        <title>The power of single molecule real-time sequencing technology in the de novo assembly of a eukaryotic genome.</title>
        <authorList>
            <person name="Sakai H."/>
            <person name="Naito K."/>
            <person name="Ogiso-Tanaka E."/>
            <person name="Takahashi Y."/>
            <person name="Iseki K."/>
            <person name="Muto C."/>
            <person name="Satou K."/>
            <person name="Teruya K."/>
            <person name="Shiroma A."/>
            <person name="Shimoji M."/>
            <person name="Hirano T."/>
            <person name="Itoh T."/>
            <person name="Kaga A."/>
            <person name="Tomooka N."/>
        </authorList>
    </citation>
    <scope>NUCLEOTIDE SEQUENCE [LARGE SCALE GENOMIC DNA]</scope>
    <source>
        <strain evidence="2">cv. Shumari</strain>
    </source>
</reference>
<organism evidence="1 2">
    <name type="scientific">Vigna angularis var. angularis</name>
    <dbReference type="NCBI Taxonomy" id="157739"/>
    <lineage>
        <taxon>Eukaryota</taxon>
        <taxon>Viridiplantae</taxon>
        <taxon>Streptophyta</taxon>
        <taxon>Embryophyta</taxon>
        <taxon>Tracheophyta</taxon>
        <taxon>Spermatophyta</taxon>
        <taxon>Magnoliopsida</taxon>
        <taxon>eudicotyledons</taxon>
        <taxon>Gunneridae</taxon>
        <taxon>Pentapetalae</taxon>
        <taxon>rosids</taxon>
        <taxon>fabids</taxon>
        <taxon>Fabales</taxon>
        <taxon>Fabaceae</taxon>
        <taxon>Papilionoideae</taxon>
        <taxon>50 kb inversion clade</taxon>
        <taxon>NPAAA clade</taxon>
        <taxon>indigoferoid/millettioid clade</taxon>
        <taxon>Phaseoleae</taxon>
        <taxon>Vigna</taxon>
    </lineage>
</organism>
<evidence type="ECO:0000313" key="1">
    <source>
        <dbReference type="EMBL" id="BAT82225.1"/>
    </source>
</evidence>
<gene>
    <name evidence="1" type="primary">Vigan.03G220300</name>
    <name evidence="1" type="ORF">VIGAN_03220300</name>
</gene>
<sequence>PNGYTKIELIVTTERSYGSAFTFTSSRASSSRHSSPSAHIHWMIIATGNDGRTDNTDKTGNRVSLCNLINLVKHIFHINLI</sequence>
<evidence type="ECO:0000313" key="2">
    <source>
        <dbReference type="Proteomes" id="UP000291084"/>
    </source>
</evidence>
<accession>A0A0S3RNW2</accession>
<dbReference type="AlphaFoldDB" id="A0A0S3RNW2"/>